<evidence type="ECO:0000313" key="2">
    <source>
        <dbReference type="Proteomes" id="UP000188268"/>
    </source>
</evidence>
<gene>
    <name evidence="1" type="ORF">CCACVL1_11874</name>
</gene>
<evidence type="ECO:0000313" key="1">
    <source>
        <dbReference type="EMBL" id="OMO82591.1"/>
    </source>
</evidence>
<name>A0A1R3IJ98_COCAP</name>
<comment type="caution">
    <text evidence="1">The sequence shown here is derived from an EMBL/GenBank/DDBJ whole genome shotgun (WGS) entry which is preliminary data.</text>
</comment>
<dbReference type="Proteomes" id="UP000188268">
    <property type="component" value="Unassembled WGS sequence"/>
</dbReference>
<dbReference type="AlphaFoldDB" id="A0A1R3IJ98"/>
<keyword evidence="2" id="KW-1185">Reference proteome</keyword>
<dbReference type="Gramene" id="OMO82591">
    <property type="protein sequence ID" value="OMO82591"/>
    <property type="gene ID" value="CCACVL1_11874"/>
</dbReference>
<reference evidence="1 2" key="1">
    <citation type="submission" date="2013-09" db="EMBL/GenBank/DDBJ databases">
        <title>Corchorus capsularis genome sequencing.</title>
        <authorList>
            <person name="Alam M."/>
            <person name="Haque M.S."/>
            <person name="Islam M.S."/>
            <person name="Emdad E.M."/>
            <person name="Islam M.M."/>
            <person name="Ahmed B."/>
            <person name="Halim A."/>
            <person name="Hossen Q.M.M."/>
            <person name="Hossain M.Z."/>
            <person name="Ahmed R."/>
            <person name="Khan M.M."/>
            <person name="Islam R."/>
            <person name="Rashid M.M."/>
            <person name="Khan S.A."/>
            <person name="Rahman M.S."/>
            <person name="Alam M."/>
        </authorList>
    </citation>
    <scope>NUCLEOTIDE SEQUENCE [LARGE SCALE GENOMIC DNA]</scope>
    <source>
        <strain evidence="2">cv. CVL-1</strain>
        <tissue evidence="1">Whole seedling</tissue>
    </source>
</reference>
<accession>A0A1R3IJ98</accession>
<organism evidence="1 2">
    <name type="scientific">Corchorus capsularis</name>
    <name type="common">Jute</name>
    <dbReference type="NCBI Taxonomy" id="210143"/>
    <lineage>
        <taxon>Eukaryota</taxon>
        <taxon>Viridiplantae</taxon>
        <taxon>Streptophyta</taxon>
        <taxon>Embryophyta</taxon>
        <taxon>Tracheophyta</taxon>
        <taxon>Spermatophyta</taxon>
        <taxon>Magnoliopsida</taxon>
        <taxon>eudicotyledons</taxon>
        <taxon>Gunneridae</taxon>
        <taxon>Pentapetalae</taxon>
        <taxon>rosids</taxon>
        <taxon>malvids</taxon>
        <taxon>Malvales</taxon>
        <taxon>Malvaceae</taxon>
        <taxon>Grewioideae</taxon>
        <taxon>Apeibeae</taxon>
        <taxon>Corchorus</taxon>
    </lineage>
</organism>
<sequence>MADFQASQGKPPSVLGQTFKASQGIVSSVSRQTFRRLKVGFQTSRQVLYNSTQGRSSLWFINKI</sequence>
<proteinExistence type="predicted"/>
<protein>
    <submittedName>
        <fullName evidence="1">Uncharacterized protein</fullName>
    </submittedName>
</protein>
<dbReference type="EMBL" id="AWWV01009990">
    <property type="protein sequence ID" value="OMO82591.1"/>
    <property type="molecule type" value="Genomic_DNA"/>
</dbReference>